<dbReference type="PANTHER" id="PTHR46501:SF2">
    <property type="entry name" value="MYOMEGALIN"/>
    <property type="match status" value="1"/>
</dbReference>
<organism evidence="2 3">
    <name type="scientific">Sapajus apella</name>
    <name type="common">Brown-capped capuchin</name>
    <name type="synonym">Cebus apella</name>
    <dbReference type="NCBI Taxonomy" id="9515"/>
    <lineage>
        <taxon>Eukaryota</taxon>
        <taxon>Metazoa</taxon>
        <taxon>Chordata</taxon>
        <taxon>Craniata</taxon>
        <taxon>Vertebrata</taxon>
        <taxon>Euteleostomi</taxon>
        <taxon>Mammalia</taxon>
        <taxon>Eutheria</taxon>
        <taxon>Euarchontoglires</taxon>
        <taxon>Primates</taxon>
        <taxon>Haplorrhini</taxon>
        <taxon>Platyrrhini</taxon>
        <taxon>Cebidae</taxon>
        <taxon>Cebinae</taxon>
        <taxon>Sapajus</taxon>
    </lineage>
</organism>
<dbReference type="PANTHER" id="PTHR46501">
    <property type="entry name" value="MYOMEGALIN"/>
    <property type="match status" value="1"/>
</dbReference>
<dbReference type="RefSeq" id="XP_032128140.1">
    <property type="nucleotide sequence ID" value="XM_032272249.1"/>
</dbReference>
<proteinExistence type="predicted"/>
<gene>
    <name evidence="3" type="primary">LOC116545789</name>
</gene>
<dbReference type="GO" id="GO:1903358">
    <property type="term" value="P:regulation of Golgi organization"/>
    <property type="evidence" value="ECO:0007669"/>
    <property type="project" value="TreeGrafter"/>
</dbReference>
<dbReference type="GO" id="GO:0005813">
    <property type="term" value="C:centrosome"/>
    <property type="evidence" value="ECO:0007669"/>
    <property type="project" value="TreeGrafter"/>
</dbReference>
<accession>A0A6J3HDM1</accession>
<dbReference type="GO" id="GO:0007098">
    <property type="term" value="P:centrosome cycle"/>
    <property type="evidence" value="ECO:0007669"/>
    <property type="project" value="TreeGrafter"/>
</dbReference>
<name>A0A6J3HDM1_SAPAP</name>
<sequence length="93" mass="11160">MAKKERESQLELSALQPMMAVQEEELQVQEEELQVQEEELQVQAADMEPLTRKMQTKEDLIKDLQIQLIFLKTYQLWNALPRKYYFFGKKLLQ</sequence>
<evidence type="ECO:0000256" key="1">
    <source>
        <dbReference type="SAM" id="Coils"/>
    </source>
</evidence>
<dbReference type="GO" id="GO:0005794">
    <property type="term" value="C:Golgi apparatus"/>
    <property type="evidence" value="ECO:0007669"/>
    <property type="project" value="TreeGrafter"/>
</dbReference>
<keyword evidence="1" id="KW-0175">Coiled coil</keyword>
<evidence type="ECO:0000313" key="3">
    <source>
        <dbReference type="RefSeq" id="XP_032128140.1"/>
    </source>
</evidence>
<feature type="coiled-coil region" evidence="1">
    <location>
        <begin position="19"/>
        <end position="48"/>
    </location>
</feature>
<dbReference type="InterPro" id="IPR052593">
    <property type="entry name" value="MT-associated_AKAP9-binding"/>
</dbReference>
<dbReference type="GO" id="GO:0090063">
    <property type="term" value="P:positive regulation of microtubule nucleation"/>
    <property type="evidence" value="ECO:0007669"/>
    <property type="project" value="TreeGrafter"/>
</dbReference>
<dbReference type="GeneID" id="116545789"/>
<evidence type="ECO:0000313" key="2">
    <source>
        <dbReference type="Proteomes" id="UP000504640"/>
    </source>
</evidence>
<protein>
    <submittedName>
        <fullName evidence="3">Myomegalin-like</fullName>
    </submittedName>
</protein>
<dbReference type="Proteomes" id="UP000504640">
    <property type="component" value="Unplaced"/>
</dbReference>
<dbReference type="GO" id="GO:0060090">
    <property type="term" value="F:molecular adaptor activity"/>
    <property type="evidence" value="ECO:0007669"/>
    <property type="project" value="TreeGrafter"/>
</dbReference>
<keyword evidence="2" id="KW-1185">Reference proteome</keyword>
<reference evidence="3" key="1">
    <citation type="submission" date="2025-08" db="UniProtKB">
        <authorList>
            <consortium name="RefSeq"/>
        </authorList>
    </citation>
    <scope>IDENTIFICATION</scope>
    <source>
        <tissue evidence="3">Blood</tissue>
    </source>
</reference>
<dbReference type="AlphaFoldDB" id="A0A6J3HDM1"/>